<evidence type="ECO:0000313" key="1">
    <source>
        <dbReference type="EMBL" id="PYI65210.1"/>
    </source>
</evidence>
<sequence>MGHIVKSISLYLDVDGVVCPFGPVGTTDWGTAWQYAGVGLMEVKYAAELVGELNDLSGCAGVRCVWLTSWEELAPKYLCRAIGLDGRKWPVLSSGDQAGGYEWWKLDAIQRDIEKHSPERIVWIDDQLDSEDRAGAWMTILGRRILGVSPDPRRGISLTDILSIKAFLDSGPTEQWQHGER</sequence>
<reference evidence="1 2" key="1">
    <citation type="submission" date="2018-05" db="EMBL/GenBank/DDBJ databases">
        <title>Genetic diversity of glacier-inhabiting Cryobacterium bacteria in China and description of Cryobacterium mengkeensis sp. nov. and Arthrobacter glacialis sp. nov.</title>
        <authorList>
            <person name="Liu Q."/>
            <person name="Xin Y.-H."/>
        </authorList>
    </citation>
    <scope>NUCLEOTIDE SEQUENCE [LARGE SCALE GENOMIC DNA]</scope>
    <source>
        <strain evidence="1 2">LI2</strain>
    </source>
</reference>
<comment type="caution">
    <text evidence="1">The sequence shown here is derived from an EMBL/GenBank/DDBJ whole genome shotgun (WGS) entry which is preliminary data.</text>
</comment>
<dbReference type="AlphaFoldDB" id="A0A2V5LFS2"/>
<evidence type="ECO:0000313" key="2">
    <source>
        <dbReference type="Proteomes" id="UP000247832"/>
    </source>
</evidence>
<organism evidence="1 2">
    <name type="scientific">Arthrobacter livingstonensis</name>
    <dbReference type="NCBI Taxonomy" id="670078"/>
    <lineage>
        <taxon>Bacteria</taxon>
        <taxon>Bacillati</taxon>
        <taxon>Actinomycetota</taxon>
        <taxon>Actinomycetes</taxon>
        <taxon>Micrococcales</taxon>
        <taxon>Micrococcaceae</taxon>
        <taxon>Arthrobacter</taxon>
    </lineage>
</organism>
<dbReference type="Proteomes" id="UP000247832">
    <property type="component" value="Unassembled WGS sequence"/>
</dbReference>
<dbReference type="EMBL" id="QJVD01000028">
    <property type="protein sequence ID" value="PYI65210.1"/>
    <property type="molecule type" value="Genomic_DNA"/>
</dbReference>
<dbReference type="OrthoDB" id="5124141at2"/>
<gene>
    <name evidence="1" type="ORF">CVV68_19020</name>
</gene>
<dbReference type="Pfam" id="PF18143">
    <property type="entry name" value="HAD_SAK_2"/>
    <property type="match status" value="1"/>
</dbReference>
<accession>A0A2V5LFS2</accession>
<name>A0A2V5LFS2_9MICC</name>
<protein>
    <submittedName>
        <fullName evidence="1">Uncharacterized protein</fullName>
    </submittedName>
</protein>
<keyword evidence="2" id="KW-1185">Reference proteome</keyword>
<proteinExistence type="predicted"/>